<dbReference type="AlphaFoldDB" id="N1QQT7"/>
<proteinExistence type="predicted"/>
<sequence length="383" mass="42785">MEAAHANGNWATLPSDLLSCVGALLAVPGRICFRAVCRAWREAIPEDQARAMPAPCLAIVTVVDVRNLAISLVNPLTDARVELPLVTGWRWALDTEHDLEFELDVVVRKVAFSPSPTAHDYAVAYVSHCSEAVFCTRAGTDRWLRLPELVGGDHEGIRRELDVAYHQGKFYYMATSGQVWVVDMAAPSPSPVPLDVLEPPFNGMVMCRSYHLAFSGDGALHVVWSRSEGDGYPPCFYLRDMAVMRFHPEASGEQKWTPARSIVGRAFLIGDRNQSMSVPVDSNGWLRPNSIYFTNIPLCDRFAIGCLGRRGLWAMDVVTGRITWPRAPTGMVGRPLETEWMAWPRAPDEMLDKLLGLEMEVEVELDVDWAKSLWFMPCLTQPR</sequence>
<reference evidence="2" key="1">
    <citation type="submission" date="2015-06" db="UniProtKB">
        <authorList>
            <consortium name="EnsemblPlants"/>
        </authorList>
    </citation>
    <scope>IDENTIFICATION</scope>
</reference>
<evidence type="ECO:0000259" key="1">
    <source>
        <dbReference type="Pfam" id="PF03478"/>
    </source>
</evidence>
<protein>
    <recommendedName>
        <fullName evidence="1">KIB1-4 beta-propeller domain-containing protein</fullName>
    </recommendedName>
</protein>
<accession>N1QQT7</accession>
<evidence type="ECO:0000313" key="2">
    <source>
        <dbReference type="EnsemblPlants" id="EMT03377"/>
    </source>
</evidence>
<organism evidence="2">
    <name type="scientific">Aegilops tauschii</name>
    <name type="common">Tausch's goatgrass</name>
    <name type="synonym">Aegilops squarrosa</name>
    <dbReference type="NCBI Taxonomy" id="37682"/>
    <lineage>
        <taxon>Eukaryota</taxon>
        <taxon>Viridiplantae</taxon>
        <taxon>Streptophyta</taxon>
        <taxon>Embryophyta</taxon>
        <taxon>Tracheophyta</taxon>
        <taxon>Spermatophyta</taxon>
        <taxon>Magnoliopsida</taxon>
        <taxon>Liliopsida</taxon>
        <taxon>Poales</taxon>
        <taxon>Poaceae</taxon>
        <taxon>BOP clade</taxon>
        <taxon>Pooideae</taxon>
        <taxon>Triticodae</taxon>
        <taxon>Triticeae</taxon>
        <taxon>Triticinae</taxon>
        <taxon>Aegilops</taxon>
    </lineage>
</organism>
<dbReference type="SUPFAM" id="SSF75011">
    <property type="entry name" value="3-carboxy-cis,cis-mucoante lactonizing enzyme"/>
    <property type="match status" value="1"/>
</dbReference>
<dbReference type="Pfam" id="PF03478">
    <property type="entry name" value="Beta-prop_KIB1-4"/>
    <property type="match status" value="1"/>
</dbReference>
<dbReference type="Gene3D" id="1.20.1280.50">
    <property type="match status" value="1"/>
</dbReference>
<name>N1QQT7_AEGTA</name>
<dbReference type="PANTHER" id="PTHR34708:SF2">
    <property type="entry name" value="OS07G0440000 PROTEIN"/>
    <property type="match status" value="1"/>
</dbReference>
<dbReference type="PANTHER" id="PTHR34708">
    <property type="entry name" value="OS07G0440000 PROTEIN"/>
    <property type="match status" value="1"/>
</dbReference>
<dbReference type="InterPro" id="IPR005174">
    <property type="entry name" value="KIB1-4_b-propeller"/>
</dbReference>
<feature type="domain" description="KIB1-4 beta-propeller" evidence="1">
    <location>
        <begin position="62"/>
        <end position="295"/>
    </location>
</feature>
<dbReference type="EnsemblPlants" id="EMT03377">
    <property type="protein sequence ID" value="EMT03377"/>
    <property type="gene ID" value="F775_03393"/>
</dbReference>